<comment type="caution">
    <text evidence="6">The sequence shown here is derived from an EMBL/GenBank/DDBJ whole genome shotgun (WGS) entry which is preliminary data.</text>
</comment>
<organism evidence="6 7">
    <name type="scientific">Brevundimonas intermedia</name>
    <dbReference type="NCBI Taxonomy" id="74315"/>
    <lineage>
        <taxon>Bacteria</taxon>
        <taxon>Pseudomonadati</taxon>
        <taxon>Pseudomonadota</taxon>
        <taxon>Alphaproteobacteria</taxon>
        <taxon>Caulobacterales</taxon>
        <taxon>Caulobacteraceae</taxon>
        <taxon>Brevundimonas</taxon>
    </lineage>
</organism>
<dbReference type="InterPro" id="IPR010982">
    <property type="entry name" value="Lambda_DNA-bd_dom_sf"/>
</dbReference>
<comment type="similarity">
    <text evidence="1">Belongs to the ner transcriptional regulatory family.</text>
</comment>
<dbReference type="RefSeq" id="WP_135195585.1">
    <property type="nucleotide sequence ID" value="NZ_SPVH01000006.1"/>
</dbReference>
<evidence type="ECO:0000256" key="2">
    <source>
        <dbReference type="ARBA" id="ARBA00023015"/>
    </source>
</evidence>
<keyword evidence="4" id="KW-0804">Transcription</keyword>
<keyword evidence="2" id="KW-0805">Transcription regulation</keyword>
<dbReference type="GO" id="GO:0003677">
    <property type="term" value="F:DNA binding"/>
    <property type="evidence" value="ECO:0007669"/>
    <property type="project" value="UniProtKB-KW"/>
</dbReference>
<sequence length="56" mass="6287">MARSLDVAPSTVTIVSKGFRRSRRIEMALAEAVGTTPDRLWPARYRLQKEGDLIVT</sequence>
<evidence type="ECO:0000256" key="3">
    <source>
        <dbReference type="ARBA" id="ARBA00023125"/>
    </source>
</evidence>
<gene>
    <name evidence="6" type="ORF">EGY25_09170</name>
</gene>
<dbReference type="Proteomes" id="UP000298216">
    <property type="component" value="Unassembled WGS sequence"/>
</dbReference>
<accession>A0A4Y9RUZ6</accession>
<keyword evidence="7" id="KW-1185">Reference proteome</keyword>
<feature type="domain" description="Ner winged helix-turn-helix DNA-binding" evidence="5">
    <location>
        <begin position="2"/>
        <end position="49"/>
    </location>
</feature>
<evidence type="ECO:0000256" key="4">
    <source>
        <dbReference type="ARBA" id="ARBA00023163"/>
    </source>
</evidence>
<evidence type="ECO:0000256" key="1">
    <source>
        <dbReference type="ARBA" id="ARBA00006157"/>
    </source>
</evidence>
<protein>
    <recommendedName>
        <fullName evidence="5">Ner winged helix-turn-helix DNA-binding domain-containing protein</fullName>
    </recommendedName>
</protein>
<dbReference type="EMBL" id="SPVH01000006">
    <property type="protein sequence ID" value="TFW13117.1"/>
    <property type="molecule type" value="Genomic_DNA"/>
</dbReference>
<evidence type="ECO:0000259" key="5">
    <source>
        <dbReference type="Pfam" id="PF13693"/>
    </source>
</evidence>
<evidence type="ECO:0000313" key="6">
    <source>
        <dbReference type="EMBL" id="TFW13117.1"/>
    </source>
</evidence>
<proteinExistence type="inferred from homology"/>
<dbReference type="Pfam" id="PF13693">
    <property type="entry name" value="HTH_35"/>
    <property type="match status" value="1"/>
</dbReference>
<dbReference type="AlphaFoldDB" id="A0A4Y9RUZ6"/>
<dbReference type="OrthoDB" id="5405994at2"/>
<dbReference type="InterPro" id="IPR038722">
    <property type="entry name" value="Ner_HTH_dom"/>
</dbReference>
<keyword evidence="3" id="KW-0238">DNA-binding</keyword>
<name>A0A4Y9RUZ6_9CAUL</name>
<dbReference type="Gene3D" id="1.10.260.40">
    <property type="entry name" value="lambda repressor-like DNA-binding domains"/>
    <property type="match status" value="1"/>
</dbReference>
<evidence type="ECO:0000313" key="7">
    <source>
        <dbReference type="Proteomes" id="UP000298216"/>
    </source>
</evidence>
<reference evidence="6 7" key="1">
    <citation type="submission" date="2019-03" db="EMBL/GenBank/DDBJ databases">
        <title>Draft genome of Brevundimonas sp. a heavy metal resistant soil bacteria.</title>
        <authorList>
            <person name="Soto J."/>
        </authorList>
    </citation>
    <scope>NUCLEOTIDE SEQUENCE [LARGE SCALE GENOMIC DNA]</scope>
    <source>
        <strain evidence="6 7">B-10</strain>
    </source>
</reference>